<dbReference type="SUPFAM" id="SSF51735">
    <property type="entry name" value="NAD(P)-binding Rossmann-fold domains"/>
    <property type="match status" value="1"/>
</dbReference>
<gene>
    <name evidence="2" type="primary">Q8Y8N0</name>
</gene>
<dbReference type="PANTHER" id="PTHR45348">
    <property type="entry name" value="HYPOTHETICAL OXIDOREDUCTASE (EUROFUNG)"/>
    <property type="match status" value="1"/>
</dbReference>
<dbReference type="EMBL" id="LR728675">
    <property type="protein sequence ID" value="VWP00646.1"/>
    <property type="molecule type" value="Genomic_DNA"/>
</dbReference>
<dbReference type="GO" id="GO:0003724">
    <property type="term" value="F:RNA helicase activity"/>
    <property type="evidence" value="ECO:0007669"/>
    <property type="project" value="UniProtKB-EC"/>
</dbReference>
<dbReference type="Gene3D" id="3.90.180.10">
    <property type="entry name" value="Medium-chain alcohol dehydrogenases, catalytic domain"/>
    <property type="match status" value="1"/>
</dbReference>
<evidence type="ECO:0000259" key="1">
    <source>
        <dbReference type="SMART" id="SM00829"/>
    </source>
</evidence>
<reference evidence="2" key="1">
    <citation type="submission" date="2019-10" db="EMBL/GenBank/DDBJ databases">
        <authorList>
            <person name="Nor Muhammad N."/>
        </authorList>
    </citation>
    <scope>NUCLEOTIDE SEQUENCE</scope>
</reference>
<dbReference type="PANTHER" id="PTHR45348:SF2">
    <property type="entry name" value="ZINC-TYPE ALCOHOL DEHYDROGENASE-LIKE PROTEIN C2E1P3.01"/>
    <property type="match status" value="1"/>
</dbReference>
<keyword evidence="2" id="KW-0547">Nucleotide-binding</keyword>
<organism evidence="2">
    <name type="scientific">Ganoderma boninense</name>
    <dbReference type="NCBI Taxonomy" id="34458"/>
    <lineage>
        <taxon>Eukaryota</taxon>
        <taxon>Fungi</taxon>
        <taxon>Dikarya</taxon>
        <taxon>Basidiomycota</taxon>
        <taxon>Agaricomycotina</taxon>
        <taxon>Agaricomycetes</taxon>
        <taxon>Polyporales</taxon>
        <taxon>Polyporaceae</taxon>
        <taxon>Ganoderma</taxon>
    </lineage>
</organism>
<name>A0A5K1K4J9_9APHY</name>
<dbReference type="InterPro" id="IPR047122">
    <property type="entry name" value="Trans-enoyl_RdTase-like"/>
</dbReference>
<keyword evidence="2" id="KW-0378">Hydrolase</keyword>
<protein>
    <submittedName>
        <fullName evidence="2">ATP-dependent RNA helicase CshA (EC)</fullName>
        <ecNumber evidence="2">3.6.4.13</ecNumber>
    </submittedName>
</protein>
<keyword evidence="2" id="KW-0067">ATP-binding</keyword>
<dbReference type="Pfam" id="PF08240">
    <property type="entry name" value="ADH_N"/>
    <property type="match status" value="1"/>
</dbReference>
<dbReference type="GO" id="GO:0016787">
    <property type="term" value="F:hydrolase activity"/>
    <property type="evidence" value="ECO:0007669"/>
    <property type="project" value="UniProtKB-KW"/>
</dbReference>
<dbReference type="GO" id="GO:0016651">
    <property type="term" value="F:oxidoreductase activity, acting on NAD(P)H"/>
    <property type="evidence" value="ECO:0007669"/>
    <property type="project" value="InterPro"/>
</dbReference>
<dbReference type="InterPro" id="IPR013149">
    <property type="entry name" value="ADH-like_C"/>
</dbReference>
<dbReference type="EC" id="3.6.4.13" evidence="2"/>
<sequence length="358" mass="37846">MSISSMNRSLFLESKQGQFTVRSTETPRAGPGEVLVKVEATALNPIDWKIQSLGFFVEKYPAVLGFDAAGAIAQVGEGIPSTSFAIGDRVVIQGWFDFAKKSTVGTFTEYFVLPSKFVAKIPASTSFDEGTTLMSGIATSAFPLYNQDPTAASVRLTAPWLEGGRGKYAGKPFLVLAGAGSVGQFVIQFARLSGFSPIITTASLHNAPFLKSIGATHVLDRNLPNDELIAEATKLAGGPFEVVYDAISTLETRAAAYALTAQGGNLVTVAVAEELMAKAKEDGKGVHMANGLFVTPLNHDIGRTLLDALPALLENGDIKPNRTEILPGGLNGVPDGLQRLKNNQVSGVKLVIHPQDTA</sequence>
<dbReference type="SMART" id="SM00829">
    <property type="entry name" value="PKS_ER"/>
    <property type="match status" value="1"/>
</dbReference>
<dbReference type="InterPro" id="IPR020843">
    <property type="entry name" value="ER"/>
</dbReference>
<dbReference type="AlphaFoldDB" id="A0A5K1K4J9"/>
<dbReference type="SUPFAM" id="SSF50129">
    <property type="entry name" value="GroES-like"/>
    <property type="match status" value="1"/>
</dbReference>
<dbReference type="Pfam" id="PF00107">
    <property type="entry name" value="ADH_zinc_N"/>
    <property type="match status" value="1"/>
</dbReference>
<keyword evidence="2" id="KW-0347">Helicase</keyword>
<dbReference type="InterPro" id="IPR011032">
    <property type="entry name" value="GroES-like_sf"/>
</dbReference>
<evidence type="ECO:0000313" key="2">
    <source>
        <dbReference type="EMBL" id="VWP00646.1"/>
    </source>
</evidence>
<dbReference type="InterPro" id="IPR036291">
    <property type="entry name" value="NAD(P)-bd_dom_sf"/>
</dbReference>
<dbReference type="Gene3D" id="3.40.50.720">
    <property type="entry name" value="NAD(P)-binding Rossmann-like Domain"/>
    <property type="match status" value="1"/>
</dbReference>
<proteinExistence type="predicted"/>
<dbReference type="CDD" id="cd08249">
    <property type="entry name" value="enoyl_reductase_like"/>
    <property type="match status" value="1"/>
</dbReference>
<accession>A0A5K1K4J9</accession>
<dbReference type="InterPro" id="IPR013154">
    <property type="entry name" value="ADH-like_N"/>
</dbReference>
<feature type="domain" description="Enoyl reductase (ER)" evidence="1">
    <location>
        <begin position="17"/>
        <end position="352"/>
    </location>
</feature>